<dbReference type="InterPro" id="IPR002293">
    <property type="entry name" value="AA/rel_permease1"/>
</dbReference>
<sequence length="104" mass="11713">MIVILGSLSSCVMYQPRLEYAMAKDNLFFKCFGHVHPKYNTPDVSIILQGALGIFFIFVSDLTSLLGYFTLVMCFQKYPHLRLHHLGVVNATITNRCGVLRLSG</sequence>
<dbReference type="PANTHER" id="PTHR43243">
    <property type="entry name" value="INNER MEMBRANE TRANSPORTER YGJI-RELATED"/>
    <property type="match status" value="1"/>
</dbReference>
<proteinExistence type="predicted"/>
<evidence type="ECO:0000313" key="7">
    <source>
        <dbReference type="EMBL" id="STM17598.1"/>
    </source>
</evidence>
<dbReference type="Pfam" id="PF13520">
    <property type="entry name" value="AA_permease_2"/>
    <property type="match status" value="1"/>
</dbReference>
<reference evidence="7 8" key="1">
    <citation type="submission" date="2018-06" db="EMBL/GenBank/DDBJ databases">
        <authorList>
            <consortium name="Pathogen Informatics"/>
            <person name="Doyle S."/>
        </authorList>
    </citation>
    <scope>NUCLEOTIDE SEQUENCE [LARGE SCALE GENOMIC DNA]</scope>
    <source>
        <strain evidence="7 8">NCTC9962</strain>
    </source>
</reference>
<evidence type="ECO:0000256" key="4">
    <source>
        <dbReference type="ARBA" id="ARBA00022989"/>
    </source>
</evidence>
<evidence type="ECO:0000256" key="1">
    <source>
        <dbReference type="ARBA" id="ARBA00004141"/>
    </source>
</evidence>
<evidence type="ECO:0000256" key="2">
    <source>
        <dbReference type="ARBA" id="ARBA00022448"/>
    </source>
</evidence>
<dbReference type="PANTHER" id="PTHR43243:SF4">
    <property type="entry name" value="CATIONIC AMINO ACID TRANSPORTER 4"/>
    <property type="match status" value="1"/>
</dbReference>
<dbReference type="GO" id="GO:0005886">
    <property type="term" value="C:plasma membrane"/>
    <property type="evidence" value="ECO:0007669"/>
    <property type="project" value="TreeGrafter"/>
</dbReference>
<dbReference type="Gene3D" id="1.20.1740.10">
    <property type="entry name" value="Amino acid/polyamine transporter I"/>
    <property type="match status" value="1"/>
</dbReference>
<evidence type="ECO:0000256" key="3">
    <source>
        <dbReference type="ARBA" id="ARBA00022692"/>
    </source>
</evidence>
<evidence type="ECO:0000256" key="5">
    <source>
        <dbReference type="ARBA" id="ARBA00023136"/>
    </source>
</evidence>
<dbReference type="AlphaFoldDB" id="A0A377DB26"/>
<name>A0A377DB26_ECOLX</name>
<dbReference type="GO" id="GO:0015171">
    <property type="term" value="F:amino acid transmembrane transporter activity"/>
    <property type="evidence" value="ECO:0007669"/>
    <property type="project" value="TreeGrafter"/>
</dbReference>
<dbReference type="Proteomes" id="UP000254052">
    <property type="component" value="Unassembled WGS sequence"/>
</dbReference>
<keyword evidence="5 6" id="KW-0472">Membrane</keyword>
<evidence type="ECO:0000313" key="8">
    <source>
        <dbReference type="Proteomes" id="UP000254052"/>
    </source>
</evidence>
<comment type="subcellular location">
    <subcellularLocation>
        <location evidence="1">Membrane</location>
        <topology evidence="1">Multi-pass membrane protein</topology>
    </subcellularLocation>
</comment>
<gene>
    <name evidence="7" type="primary">frlA_2</name>
    <name evidence="7" type="ORF">NCTC9962_06693</name>
</gene>
<keyword evidence="3 6" id="KW-0812">Transmembrane</keyword>
<keyword evidence="2" id="KW-0813">Transport</keyword>
<evidence type="ECO:0000256" key="6">
    <source>
        <dbReference type="SAM" id="Phobius"/>
    </source>
</evidence>
<organism evidence="7 8">
    <name type="scientific">Escherichia coli</name>
    <dbReference type="NCBI Taxonomy" id="562"/>
    <lineage>
        <taxon>Bacteria</taxon>
        <taxon>Pseudomonadati</taxon>
        <taxon>Pseudomonadota</taxon>
        <taxon>Gammaproteobacteria</taxon>
        <taxon>Enterobacterales</taxon>
        <taxon>Enterobacteriaceae</taxon>
        <taxon>Escherichia</taxon>
    </lineage>
</organism>
<keyword evidence="4 6" id="KW-1133">Transmembrane helix</keyword>
<accession>A0A377DB26</accession>
<dbReference type="EMBL" id="UGED01000019">
    <property type="protein sequence ID" value="STM17598.1"/>
    <property type="molecule type" value="Genomic_DNA"/>
</dbReference>
<feature type="transmembrane region" description="Helical" evidence="6">
    <location>
        <begin position="46"/>
        <end position="75"/>
    </location>
</feature>
<protein>
    <submittedName>
        <fullName evidence="7">Fructoselysine transporter</fullName>
    </submittedName>
</protein>